<accession>A0A941W463</accession>
<dbReference type="InterPro" id="IPR010359">
    <property type="entry name" value="IrrE_HExxH"/>
</dbReference>
<evidence type="ECO:0000313" key="3">
    <source>
        <dbReference type="Proteomes" id="UP000722750"/>
    </source>
</evidence>
<organism evidence="2 3">
    <name type="scientific">Candidatus Scalindua arabica</name>
    <dbReference type="NCBI Taxonomy" id="1127984"/>
    <lineage>
        <taxon>Bacteria</taxon>
        <taxon>Pseudomonadati</taxon>
        <taxon>Planctomycetota</taxon>
        <taxon>Candidatus Brocadiia</taxon>
        <taxon>Candidatus Brocadiales</taxon>
        <taxon>Candidatus Scalinduaceae</taxon>
        <taxon>Candidatus Scalindua</taxon>
    </lineage>
</organism>
<proteinExistence type="predicted"/>
<dbReference type="PANTHER" id="PTHR43236:SF2">
    <property type="entry name" value="BLL0069 PROTEIN"/>
    <property type="match status" value="1"/>
</dbReference>
<protein>
    <recommendedName>
        <fullName evidence="1">IrrE N-terminal-like domain-containing protein</fullName>
    </recommendedName>
</protein>
<comment type="caution">
    <text evidence="2">The sequence shown here is derived from an EMBL/GenBank/DDBJ whole genome shotgun (WGS) entry which is preliminary data.</text>
</comment>
<sequence>MENDLEIPVFSYDDIKGIATVFLNEYHSNSEIPVPIEEIIEFKMGKDIIPLPGLHQSFEVDGCTSSDLTSIYVDEFVYTSRPGRYRFTLAHEVGHIVLHKEIYQKANFQDIKEWKGFINSISEKDHSWLEFQAYAFGGLILVPHKHLEEVTQSYVNIVKKNKISLKEKWDFAWDLVAAKLAKKFEVSTQIIEKRLDKDKIREQYI</sequence>
<dbReference type="Proteomes" id="UP000722750">
    <property type="component" value="Unassembled WGS sequence"/>
</dbReference>
<evidence type="ECO:0000313" key="2">
    <source>
        <dbReference type="EMBL" id="MBS1258953.1"/>
    </source>
</evidence>
<dbReference type="AlphaFoldDB" id="A0A941W463"/>
<dbReference type="PANTHER" id="PTHR43236">
    <property type="entry name" value="ANTITOXIN HIGA1"/>
    <property type="match status" value="1"/>
</dbReference>
<dbReference type="InterPro" id="IPR052345">
    <property type="entry name" value="Rad_response_metalloprotease"/>
</dbReference>
<gene>
    <name evidence="2" type="ORF">MAG551_02017</name>
</gene>
<dbReference type="Gene3D" id="1.10.10.2910">
    <property type="match status" value="1"/>
</dbReference>
<reference evidence="2" key="1">
    <citation type="journal article" date="2021" name="ISME J.">
        <title>Fine-scale metabolic discontinuity in a stratified prokaryote microbiome of a Red Sea deep halocline.</title>
        <authorList>
            <person name="Michoud G."/>
            <person name="Ngugi D.K."/>
            <person name="Barozzi A."/>
            <person name="Merlino G."/>
            <person name="Calleja M.L."/>
            <person name="Delgado-Huertas A."/>
            <person name="Moran X.A.G."/>
            <person name="Daffonchio D."/>
        </authorList>
    </citation>
    <scope>NUCLEOTIDE SEQUENCE</scope>
    <source>
        <strain evidence="2">SuakinDeep_MAG55_1</strain>
    </source>
</reference>
<evidence type="ECO:0000259" key="1">
    <source>
        <dbReference type="Pfam" id="PF06114"/>
    </source>
</evidence>
<dbReference type="Pfam" id="PF06114">
    <property type="entry name" value="Peptidase_M78"/>
    <property type="match status" value="1"/>
</dbReference>
<name>A0A941W463_9BACT</name>
<dbReference type="EMBL" id="JAANXD010000077">
    <property type="protein sequence ID" value="MBS1258953.1"/>
    <property type="molecule type" value="Genomic_DNA"/>
</dbReference>
<feature type="domain" description="IrrE N-terminal-like" evidence="1">
    <location>
        <begin position="80"/>
        <end position="195"/>
    </location>
</feature>